<organism evidence="3 5">
    <name type="scientific">Faecalibacterium prausnitzii</name>
    <dbReference type="NCBI Taxonomy" id="853"/>
    <lineage>
        <taxon>Bacteria</taxon>
        <taxon>Bacillati</taxon>
        <taxon>Bacillota</taxon>
        <taxon>Clostridia</taxon>
        <taxon>Eubacteriales</taxon>
        <taxon>Oscillospiraceae</taxon>
        <taxon>Faecalibacterium</taxon>
    </lineage>
</organism>
<feature type="transmembrane region" description="Helical" evidence="1">
    <location>
        <begin position="12"/>
        <end position="35"/>
    </location>
</feature>
<dbReference type="EMBL" id="QVEZ01000001">
    <property type="protein sequence ID" value="RGC07372.1"/>
    <property type="molecule type" value="Genomic_DNA"/>
</dbReference>
<proteinExistence type="predicted"/>
<reference evidence="2 6" key="2">
    <citation type="submission" date="2017-10" db="EMBL/GenBank/DDBJ databases">
        <title>Complete Genome Sequence of Faecalibacterium prausnitzii isolated from the gut of healthy adult Indian.</title>
        <authorList>
            <person name="Bag S."/>
            <person name="Ghosh T.S."/>
            <person name="Das B."/>
        </authorList>
    </citation>
    <scope>NUCLEOTIDE SEQUENCE [LARGE SCALE GENOMIC DNA]</scope>
    <source>
        <strain evidence="2 6">Indica</strain>
    </source>
</reference>
<evidence type="ECO:0000313" key="6">
    <source>
        <dbReference type="Proteomes" id="UP000223709"/>
    </source>
</evidence>
<protein>
    <submittedName>
        <fullName evidence="3">Oxaloacetate decarboxylase</fullName>
    </submittedName>
</protein>
<evidence type="ECO:0000313" key="5">
    <source>
        <dbReference type="Proteomes" id="UP000220438"/>
    </source>
</evidence>
<dbReference type="Proteomes" id="UP000223709">
    <property type="component" value="Chromosome"/>
</dbReference>
<evidence type="ECO:0000256" key="1">
    <source>
        <dbReference type="SAM" id="Phobius"/>
    </source>
</evidence>
<evidence type="ECO:0000313" key="2">
    <source>
        <dbReference type="EMBL" id="ATL89329.1"/>
    </source>
</evidence>
<sequence length="42" mass="4665">MLHLTSWMTTLPMMLIGMVGIILVIGIIVLAVMLLNRLTGRK</sequence>
<dbReference type="AlphaFoldDB" id="A0A1Q6QW53"/>
<accession>A0A1Q6QW53</accession>
<dbReference type="Proteomes" id="UP000261079">
    <property type="component" value="Unassembled WGS sequence"/>
</dbReference>
<dbReference type="EMBL" id="CP023819">
    <property type="protein sequence ID" value="ATL89329.1"/>
    <property type="molecule type" value="Genomic_DNA"/>
</dbReference>
<gene>
    <name evidence="3" type="ORF">CHR61_05630</name>
    <name evidence="2" type="ORF">CRH10_02895</name>
    <name evidence="4" type="ORF">DW905_02035</name>
</gene>
<keyword evidence="1" id="KW-0812">Transmembrane</keyword>
<evidence type="ECO:0000313" key="3">
    <source>
        <dbReference type="EMBL" id="PDX89646.1"/>
    </source>
</evidence>
<keyword evidence="1" id="KW-0472">Membrane</keyword>
<reference evidence="3 5" key="1">
    <citation type="journal article" date="2017" name="Front. Microbiol.">
        <title>New Insights into the Diversity of the Genus Faecalibacterium.</title>
        <authorList>
            <person name="Benevides L."/>
            <person name="Burman S."/>
            <person name="Martin R."/>
            <person name="Robert V."/>
            <person name="Thomas M."/>
            <person name="Miquel S."/>
            <person name="Chain F."/>
            <person name="Sokol H."/>
            <person name="Bermudez-Humaran L.G."/>
            <person name="Morrison M."/>
            <person name="Langella P."/>
            <person name="Azevedo V.A."/>
            <person name="Chatel J.M."/>
            <person name="Soares S."/>
        </authorList>
    </citation>
    <scope>NUCLEOTIDE SEQUENCE [LARGE SCALE GENOMIC DNA]</scope>
    <source>
        <strain evidence="3 5">AHMP21</strain>
    </source>
</reference>
<name>A0A1Q6QW53_9FIRM</name>
<keyword evidence="1" id="KW-1133">Transmembrane helix</keyword>
<evidence type="ECO:0000313" key="7">
    <source>
        <dbReference type="Proteomes" id="UP000261079"/>
    </source>
</evidence>
<dbReference type="EMBL" id="NOUW01000017">
    <property type="protein sequence ID" value="PDX89646.1"/>
    <property type="molecule type" value="Genomic_DNA"/>
</dbReference>
<reference evidence="4 7" key="3">
    <citation type="submission" date="2018-08" db="EMBL/GenBank/DDBJ databases">
        <title>A genome reference for cultivated species of the human gut microbiota.</title>
        <authorList>
            <person name="Zou Y."/>
            <person name="Xue W."/>
            <person name="Luo G."/>
        </authorList>
    </citation>
    <scope>NUCLEOTIDE SEQUENCE [LARGE SCALE GENOMIC DNA]</scope>
    <source>
        <strain evidence="4 7">AM42-11AC</strain>
    </source>
</reference>
<dbReference type="Proteomes" id="UP000220438">
    <property type="component" value="Unassembled WGS sequence"/>
</dbReference>
<dbReference type="RefSeq" id="WP_097770616.1">
    <property type="nucleotide sequence ID" value="NZ_CABVEL010000011.1"/>
</dbReference>
<evidence type="ECO:0000313" key="4">
    <source>
        <dbReference type="EMBL" id="RGC07372.1"/>
    </source>
</evidence>